<reference evidence="2 3" key="1">
    <citation type="submission" date="2019-08" db="EMBL/GenBank/DDBJ databases">
        <authorList>
            <person name="Peeters C."/>
        </authorList>
    </citation>
    <scope>NUCLEOTIDE SEQUENCE [LARGE SCALE GENOMIC DNA]</scope>
    <source>
        <strain evidence="2 3">LMG 31109</strain>
    </source>
</reference>
<dbReference type="OrthoDB" id="8942866at2"/>
<protein>
    <recommendedName>
        <fullName evidence="4">CesD/SycD/LcrH family type III secretion system chaperone</fullName>
    </recommendedName>
</protein>
<dbReference type="SUPFAM" id="SSF48452">
    <property type="entry name" value="TPR-like"/>
    <property type="match status" value="1"/>
</dbReference>
<dbReference type="EMBL" id="CABPSC010000008">
    <property type="protein sequence ID" value="VVE06304.1"/>
    <property type="molecule type" value="Genomic_DNA"/>
</dbReference>
<proteinExistence type="predicted"/>
<gene>
    <name evidence="2" type="ORF">PNO31109_02385</name>
</gene>
<evidence type="ECO:0000313" key="3">
    <source>
        <dbReference type="Proteomes" id="UP000367825"/>
    </source>
</evidence>
<feature type="region of interest" description="Disordered" evidence="1">
    <location>
        <begin position="1"/>
        <end position="45"/>
    </location>
</feature>
<sequence length="166" mass="17628">MPDLHPRPSMTDATPAAPAVPSTLASPAGPDATPRADAPEALPGLPSFPAEFAHARALRDAGDLAGAADAFGRLCLRFPQQAETFKALGYVLHQSGMHDNAPAPLLFAFLLDVHDPTPLYFAALSERQRGEHEMARELAIDALQVAEASHRHARVADAARQLITSL</sequence>
<evidence type="ECO:0000313" key="2">
    <source>
        <dbReference type="EMBL" id="VVE06304.1"/>
    </source>
</evidence>
<dbReference type="AlphaFoldDB" id="A0A5E4V3U7"/>
<evidence type="ECO:0008006" key="4">
    <source>
        <dbReference type="Google" id="ProtNLM"/>
    </source>
</evidence>
<keyword evidence="3" id="KW-1185">Reference proteome</keyword>
<accession>A0A5E4V3U7</accession>
<organism evidence="2 3">
    <name type="scientific">Pandoraea nosoerga</name>
    <dbReference type="NCBI Taxonomy" id="2508296"/>
    <lineage>
        <taxon>Bacteria</taxon>
        <taxon>Pseudomonadati</taxon>
        <taxon>Pseudomonadota</taxon>
        <taxon>Betaproteobacteria</taxon>
        <taxon>Burkholderiales</taxon>
        <taxon>Burkholderiaceae</taxon>
        <taxon>Pandoraea</taxon>
    </lineage>
</organism>
<name>A0A5E4V3U7_9BURK</name>
<evidence type="ECO:0000256" key="1">
    <source>
        <dbReference type="SAM" id="MobiDB-lite"/>
    </source>
</evidence>
<dbReference type="RefSeq" id="WP_150555736.1">
    <property type="nucleotide sequence ID" value="NZ_CABPSC010000008.1"/>
</dbReference>
<dbReference type="Gene3D" id="1.25.40.10">
    <property type="entry name" value="Tetratricopeptide repeat domain"/>
    <property type="match status" value="1"/>
</dbReference>
<dbReference type="InterPro" id="IPR011990">
    <property type="entry name" value="TPR-like_helical_dom_sf"/>
</dbReference>
<dbReference type="Proteomes" id="UP000367825">
    <property type="component" value="Unassembled WGS sequence"/>
</dbReference>